<dbReference type="Proteomes" id="UP000789375">
    <property type="component" value="Unassembled WGS sequence"/>
</dbReference>
<comment type="caution">
    <text evidence="2">The sequence shown here is derived from an EMBL/GenBank/DDBJ whole genome shotgun (WGS) entry which is preliminary data.</text>
</comment>
<name>A0A9N9E552_FUNMO</name>
<dbReference type="AlphaFoldDB" id="A0A9N9E552"/>
<organism evidence="2 3">
    <name type="scientific">Funneliformis mosseae</name>
    <name type="common">Endomycorrhizal fungus</name>
    <name type="synonym">Glomus mosseae</name>
    <dbReference type="NCBI Taxonomy" id="27381"/>
    <lineage>
        <taxon>Eukaryota</taxon>
        <taxon>Fungi</taxon>
        <taxon>Fungi incertae sedis</taxon>
        <taxon>Mucoromycota</taxon>
        <taxon>Glomeromycotina</taxon>
        <taxon>Glomeromycetes</taxon>
        <taxon>Glomerales</taxon>
        <taxon>Glomeraceae</taxon>
        <taxon>Funneliformis</taxon>
    </lineage>
</organism>
<proteinExistence type="predicted"/>
<protein>
    <submittedName>
        <fullName evidence="2">14320_t:CDS:1</fullName>
    </submittedName>
</protein>
<dbReference type="EMBL" id="CAJVPP010005454">
    <property type="protein sequence ID" value="CAG8665449.1"/>
    <property type="molecule type" value="Genomic_DNA"/>
</dbReference>
<feature type="compositionally biased region" description="Polar residues" evidence="1">
    <location>
        <begin position="25"/>
        <end position="35"/>
    </location>
</feature>
<evidence type="ECO:0000313" key="3">
    <source>
        <dbReference type="Proteomes" id="UP000789375"/>
    </source>
</evidence>
<accession>A0A9N9E552</accession>
<gene>
    <name evidence="2" type="ORF">FMOSSE_LOCUS12146</name>
</gene>
<keyword evidence="3" id="KW-1185">Reference proteome</keyword>
<evidence type="ECO:0000313" key="2">
    <source>
        <dbReference type="EMBL" id="CAG8665449.1"/>
    </source>
</evidence>
<feature type="region of interest" description="Disordered" evidence="1">
    <location>
        <begin position="1"/>
        <end position="44"/>
    </location>
</feature>
<feature type="non-terminal residue" evidence="2">
    <location>
        <position position="44"/>
    </location>
</feature>
<evidence type="ECO:0000256" key="1">
    <source>
        <dbReference type="SAM" id="MobiDB-lite"/>
    </source>
</evidence>
<reference evidence="2" key="1">
    <citation type="submission" date="2021-06" db="EMBL/GenBank/DDBJ databases">
        <authorList>
            <person name="Kallberg Y."/>
            <person name="Tangrot J."/>
            <person name="Rosling A."/>
        </authorList>
    </citation>
    <scope>NUCLEOTIDE SEQUENCE</scope>
    <source>
        <strain evidence="2">87-6 pot B 2015</strain>
    </source>
</reference>
<sequence length="44" mass="4806">MIQNLHQYTVRESESKNKNLGSLDDLSSQSNTGQVVESGANKVV</sequence>